<name>A0AAV9H3A2_9PEZI</name>
<keyword evidence="1" id="KW-0175">Coiled coil</keyword>
<dbReference type="EMBL" id="MU865915">
    <property type="protein sequence ID" value="KAK4455140.1"/>
    <property type="molecule type" value="Genomic_DNA"/>
</dbReference>
<evidence type="ECO:0000256" key="2">
    <source>
        <dbReference type="SAM" id="MobiDB-lite"/>
    </source>
</evidence>
<evidence type="ECO:0000256" key="1">
    <source>
        <dbReference type="SAM" id="Coils"/>
    </source>
</evidence>
<feature type="compositionally biased region" description="Basic and acidic residues" evidence="2">
    <location>
        <begin position="634"/>
        <end position="643"/>
    </location>
</feature>
<feature type="compositionally biased region" description="Polar residues" evidence="2">
    <location>
        <begin position="588"/>
        <end position="602"/>
    </location>
</feature>
<feature type="region of interest" description="Disordered" evidence="2">
    <location>
        <begin position="734"/>
        <end position="799"/>
    </location>
</feature>
<evidence type="ECO:0000313" key="3">
    <source>
        <dbReference type="EMBL" id="KAK4455140.1"/>
    </source>
</evidence>
<accession>A0AAV9H3A2</accession>
<evidence type="ECO:0000313" key="4">
    <source>
        <dbReference type="Proteomes" id="UP001321760"/>
    </source>
</evidence>
<proteinExistence type="predicted"/>
<organism evidence="3 4">
    <name type="scientific">Podospora aff. communis PSN243</name>
    <dbReference type="NCBI Taxonomy" id="3040156"/>
    <lineage>
        <taxon>Eukaryota</taxon>
        <taxon>Fungi</taxon>
        <taxon>Dikarya</taxon>
        <taxon>Ascomycota</taxon>
        <taxon>Pezizomycotina</taxon>
        <taxon>Sordariomycetes</taxon>
        <taxon>Sordariomycetidae</taxon>
        <taxon>Sordariales</taxon>
        <taxon>Podosporaceae</taxon>
        <taxon>Podospora</taxon>
    </lineage>
</organism>
<dbReference type="PANTHER" id="PTHR38166:SF1">
    <property type="entry name" value="C2H2-TYPE DOMAIN-CONTAINING PROTEIN"/>
    <property type="match status" value="1"/>
</dbReference>
<comment type="caution">
    <text evidence="3">The sequence shown here is derived from an EMBL/GenBank/DDBJ whole genome shotgun (WGS) entry which is preliminary data.</text>
</comment>
<keyword evidence="4" id="KW-1185">Reference proteome</keyword>
<dbReference type="PANTHER" id="PTHR38166">
    <property type="entry name" value="C2H2-TYPE DOMAIN-CONTAINING PROTEIN-RELATED"/>
    <property type="match status" value="1"/>
</dbReference>
<dbReference type="Proteomes" id="UP001321760">
    <property type="component" value="Unassembled WGS sequence"/>
</dbReference>
<feature type="region of interest" description="Disordered" evidence="2">
    <location>
        <begin position="505"/>
        <end position="684"/>
    </location>
</feature>
<reference evidence="3" key="1">
    <citation type="journal article" date="2023" name="Mol. Phylogenet. Evol.">
        <title>Genome-scale phylogeny and comparative genomics of the fungal order Sordariales.</title>
        <authorList>
            <person name="Hensen N."/>
            <person name="Bonometti L."/>
            <person name="Westerberg I."/>
            <person name="Brannstrom I.O."/>
            <person name="Guillou S."/>
            <person name="Cros-Aarteil S."/>
            <person name="Calhoun S."/>
            <person name="Haridas S."/>
            <person name="Kuo A."/>
            <person name="Mondo S."/>
            <person name="Pangilinan J."/>
            <person name="Riley R."/>
            <person name="LaButti K."/>
            <person name="Andreopoulos B."/>
            <person name="Lipzen A."/>
            <person name="Chen C."/>
            <person name="Yan M."/>
            <person name="Daum C."/>
            <person name="Ng V."/>
            <person name="Clum A."/>
            <person name="Steindorff A."/>
            <person name="Ohm R.A."/>
            <person name="Martin F."/>
            <person name="Silar P."/>
            <person name="Natvig D.O."/>
            <person name="Lalanne C."/>
            <person name="Gautier V."/>
            <person name="Ament-Velasquez S.L."/>
            <person name="Kruys A."/>
            <person name="Hutchinson M.I."/>
            <person name="Powell A.J."/>
            <person name="Barry K."/>
            <person name="Miller A.N."/>
            <person name="Grigoriev I.V."/>
            <person name="Debuchy R."/>
            <person name="Gladieux P."/>
            <person name="Hiltunen Thoren M."/>
            <person name="Johannesson H."/>
        </authorList>
    </citation>
    <scope>NUCLEOTIDE SEQUENCE</scope>
    <source>
        <strain evidence="3">PSN243</strain>
    </source>
</reference>
<feature type="compositionally biased region" description="Polar residues" evidence="2">
    <location>
        <begin position="245"/>
        <end position="262"/>
    </location>
</feature>
<feature type="region of interest" description="Disordered" evidence="2">
    <location>
        <begin position="238"/>
        <end position="262"/>
    </location>
</feature>
<dbReference type="AlphaFoldDB" id="A0AAV9H3A2"/>
<sequence>MADFRVLDDVQRLFPEVTEAVEEYRKIRSDREIRGIARSLANEEALYSQFARKLSILSQSSTHTGSLDKGSLDKLGDGTTDFVLDRLQEMEDLLRKLKADLNNFSVSAAVLKEIKTRGTSPHTNRKNAQKTPFMHRLERLSELNSGLVTRLLDSQVPLPLPDDSHPVLTAQSLFHHDQTKPNLAFSFIKAARGPGGQAADAGLLRCRCRRCNPRFDKPEPRDDEWDLEAFICLEPTDRVNPPIPSSENTTLSRPPSTAQASKSQLALVDKTIKWVPLALKNVDDGAVKPFQPENSNKLFMSLGDLMGHRNLLDHRQRMELSFRLSSAVLQLSPKDDSLWIDDSWTLDDWFIAVRGERESEALSLFVRRSLSSLQNPAKKDPVWSIITRDPILSKLGIHLTELALGRSLVDIRHEEPDLLRTDDLQFSDPDLLNLLTVRRLLTLRIISQRVSADFQDVVSACVNQQFRDRRHARIKELDRGDSAFLANATSAILVPLYHEVHKYHSHNPIKSKPGGSSRAGTDRQSARVSSNHRDANPVHAEKKGRRNTLSPKGHGQGGPFLPILQPQQGAALKVEDSKPANANKNPAHNGQNPTPVPEQSGNEVDEPGDHSAQPAVSQKTLSECGHSAVLVPTRSDDSEKPSRDMPQSDSEGQLIDGVSQSTPERLSKPPHTPREDSDDASEYSYGTYTESTYSAFAWLHPPQTKLRPDHPFLRFREVALQFILGHFQAWTAAGNGNGNGTSTSGQPTPSNQGEPSRKRPRNGAGKGISHGYEDDDDDNEDMSHSPNSSRKKPRGEKEGPTFACPFLKKDPIAHQQCCMFVLSRIRDVKQHLRRRHQMPIYCPRCVKIFDNEDDRDEHVVEMNCPRRPGKPDGITERQKKALSEKAPASQSPETQWFGIFKILFPDQENLPQSPYMDMDSAFFRSSVMYQEFVLDQGPRLLGDMLTARGAVAWDLAHEERDREQLLHQVLHDGLRNLFDRYLHEGHGSASALTGSALAAVASPSYPSTRERTQEADGLRPRADRDLTVDASTSATAGFGMSLDSIPEHSHSLHSFNTNTYSTTTERSDYMIGGLNAGINSLLQDVMEDGYAHVVVNNPQMDGYQHWMPHGGQ</sequence>
<reference evidence="3" key="2">
    <citation type="submission" date="2023-05" db="EMBL/GenBank/DDBJ databases">
        <authorList>
            <consortium name="Lawrence Berkeley National Laboratory"/>
            <person name="Steindorff A."/>
            <person name="Hensen N."/>
            <person name="Bonometti L."/>
            <person name="Westerberg I."/>
            <person name="Brannstrom I.O."/>
            <person name="Guillou S."/>
            <person name="Cros-Aarteil S."/>
            <person name="Calhoun S."/>
            <person name="Haridas S."/>
            <person name="Kuo A."/>
            <person name="Mondo S."/>
            <person name="Pangilinan J."/>
            <person name="Riley R."/>
            <person name="Labutti K."/>
            <person name="Andreopoulos B."/>
            <person name="Lipzen A."/>
            <person name="Chen C."/>
            <person name="Yanf M."/>
            <person name="Daum C."/>
            <person name="Ng V."/>
            <person name="Clum A."/>
            <person name="Ohm R."/>
            <person name="Martin F."/>
            <person name="Silar P."/>
            <person name="Natvig D."/>
            <person name="Lalanne C."/>
            <person name="Gautier V."/>
            <person name="Ament-Velasquez S.L."/>
            <person name="Kruys A."/>
            <person name="Hutchinson M.I."/>
            <person name="Powell A.J."/>
            <person name="Barry K."/>
            <person name="Miller A.N."/>
            <person name="Grigoriev I.V."/>
            <person name="Debuchy R."/>
            <person name="Gladieux P."/>
            <person name="Thoren M.H."/>
            <person name="Johannesson H."/>
        </authorList>
    </citation>
    <scope>NUCLEOTIDE SEQUENCE</scope>
    <source>
        <strain evidence="3">PSN243</strain>
    </source>
</reference>
<feature type="coiled-coil region" evidence="1">
    <location>
        <begin position="80"/>
        <end position="107"/>
    </location>
</feature>
<feature type="compositionally biased region" description="Basic and acidic residues" evidence="2">
    <location>
        <begin position="520"/>
        <end position="541"/>
    </location>
</feature>
<gene>
    <name evidence="3" type="ORF">QBC34DRAFT_391670</name>
</gene>
<protein>
    <recommendedName>
        <fullName evidence="5">C2H2-type domain-containing protein</fullName>
    </recommendedName>
</protein>
<evidence type="ECO:0008006" key="5">
    <source>
        <dbReference type="Google" id="ProtNLM"/>
    </source>
</evidence>
<feature type="compositionally biased region" description="Low complexity" evidence="2">
    <location>
        <begin position="740"/>
        <end position="752"/>
    </location>
</feature>
<feature type="compositionally biased region" description="Basic and acidic residues" evidence="2">
    <location>
        <begin position="869"/>
        <end position="883"/>
    </location>
</feature>
<feature type="region of interest" description="Disordered" evidence="2">
    <location>
        <begin position="865"/>
        <end position="888"/>
    </location>
</feature>